<feature type="region of interest" description="Disordered" evidence="7">
    <location>
        <begin position="511"/>
        <end position="534"/>
    </location>
</feature>
<evidence type="ECO:0000256" key="5">
    <source>
        <dbReference type="ARBA" id="ARBA00022989"/>
    </source>
</evidence>
<comment type="similarity">
    <text evidence="2">Belongs to the transient receptor potential (TRP) ion channel family.</text>
</comment>
<feature type="transmembrane region" description="Helical" evidence="8">
    <location>
        <begin position="596"/>
        <end position="617"/>
    </location>
</feature>
<dbReference type="AlphaFoldDB" id="U4LS60"/>
<feature type="transmembrane region" description="Helical" evidence="8">
    <location>
        <begin position="542"/>
        <end position="561"/>
    </location>
</feature>
<evidence type="ECO:0000256" key="8">
    <source>
        <dbReference type="SAM" id="Phobius"/>
    </source>
</evidence>
<keyword evidence="3 8" id="KW-0812">Transmembrane</keyword>
<dbReference type="GO" id="GO:0016020">
    <property type="term" value="C:membrane"/>
    <property type="evidence" value="ECO:0007669"/>
    <property type="project" value="UniProtKB-SubCell"/>
</dbReference>
<feature type="transmembrane region" description="Helical" evidence="8">
    <location>
        <begin position="203"/>
        <end position="225"/>
    </location>
</feature>
<evidence type="ECO:0000256" key="7">
    <source>
        <dbReference type="SAM" id="MobiDB-lite"/>
    </source>
</evidence>
<keyword evidence="6 8" id="KW-0472">Membrane</keyword>
<organism evidence="11 12">
    <name type="scientific">Pyronema omphalodes (strain CBS 100304)</name>
    <name type="common">Pyronema confluens</name>
    <dbReference type="NCBI Taxonomy" id="1076935"/>
    <lineage>
        <taxon>Eukaryota</taxon>
        <taxon>Fungi</taxon>
        <taxon>Dikarya</taxon>
        <taxon>Ascomycota</taxon>
        <taxon>Pezizomycotina</taxon>
        <taxon>Pezizomycetes</taxon>
        <taxon>Pezizales</taxon>
        <taxon>Pyronemataceae</taxon>
        <taxon>Pyronema</taxon>
    </lineage>
</organism>
<dbReference type="Proteomes" id="UP000018144">
    <property type="component" value="Unassembled WGS sequence"/>
</dbReference>
<evidence type="ECO:0000256" key="1">
    <source>
        <dbReference type="ARBA" id="ARBA00004141"/>
    </source>
</evidence>
<dbReference type="eggNOG" id="ENOG502QSVZ">
    <property type="taxonomic scope" value="Eukaryota"/>
</dbReference>
<comment type="subcellular location">
    <subcellularLocation>
        <location evidence="1">Membrane</location>
        <topology evidence="1">Multi-pass membrane protein</topology>
    </subcellularLocation>
</comment>
<feature type="compositionally biased region" description="Basic and acidic residues" evidence="7">
    <location>
        <begin position="735"/>
        <end position="747"/>
    </location>
</feature>
<feature type="compositionally biased region" description="Low complexity" evidence="7">
    <location>
        <begin position="525"/>
        <end position="534"/>
    </location>
</feature>
<dbReference type="Pfam" id="PF14558">
    <property type="entry name" value="TRP_N"/>
    <property type="match status" value="1"/>
</dbReference>
<dbReference type="PANTHER" id="PTHR31145">
    <property type="entry name" value="INTEGRAL MEMBRANE PROTEIN (AFU_ORTHOLOGUE AFUA_7G01610)"/>
    <property type="match status" value="1"/>
</dbReference>
<reference evidence="11 12" key="1">
    <citation type="journal article" date="2013" name="PLoS Genet.">
        <title>The genome and development-dependent transcriptomes of Pyronema confluens: a window into fungal evolution.</title>
        <authorList>
            <person name="Traeger S."/>
            <person name="Altegoer F."/>
            <person name="Freitag M."/>
            <person name="Gabaldon T."/>
            <person name="Kempken F."/>
            <person name="Kumar A."/>
            <person name="Marcet-Houben M."/>
            <person name="Poggeler S."/>
            <person name="Stajich J.E."/>
            <person name="Nowrousian M."/>
        </authorList>
    </citation>
    <scope>NUCLEOTIDE SEQUENCE [LARGE SCALE GENOMIC DNA]</scope>
    <source>
        <strain evidence="12">CBS 100304</strain>
        <tissue evidence="11">Vegetative mycelium</tissue>
    </source>
</reference>
<evidence type="ECO:0000256" key="9">
    <source>
        <dbReference type="SAM" id="SignalP"/>
    </source>
</evidence>
<evidence type="ECO:0000313" key="11">
    <source>
        <dbReference type="EMBL" id="CCX34414.1"/>
    </source>
</evidence>
<feature type="region of interest" description="Disordered" evidence="7">
    <location>
        <begin position="672"/>
        <end position="696"/>
    </location>
</feature>
<evidence type="ECO:0000256" key="2">
    <source>
        <dbReference type="ARBA" id="ARBA00010642"/>
    </source>
</evidence>
<dbReference type="SMART" id="SM01320">
    <property type="entry name" value="TRP_N"/>
    <property type="match status" value="1"/>
</dbReference>
<keyword evidence="12" id="KW-1185">Reference proteome</keyword>
<dbReference type="EMBL" id="HF936527">
    <property type="protein sequence ID" value="CCX34414.1"/>
    <property type="molecule type" value="Genomic_DNA"/>
</dbReference>
<feature type="compositionally biased region" description="Gly residues" evidence="7">
    <location>
        <begin position="784"/>
        <end position="799"/>
    </location>
</feature>
<feature type="domain" description="ML-like" evidence="10">
    <location>
        <begin position="30"/>
        <end position="169"/>
    </location>
</feature>
<keyword evidence="5 8" id="KW-1133">Transmembrane helix</keyword>
<feature type="transmembrane region" description="Helical" evidence="8">
    <location>
        <begin position="172"/>
        <end position="191"/>
    </location>
</feature>
<keyword evidence="4 9" id="KW-0732">Signal</keyword>
<dbReference type="GO" id="GO:0055085">
    <property type="term" value="P:transmembrane transport"/>
    <property type="evidence" value="ECO:0007669"/>
    <property type="project" value="TreeGrafter"/>
</dbReference>
<dbReference type="OrthoDB" id="5212126at2759"/>
<proteinExistence type="inferred from homology"/>
<evidence type="ECO:0000256" key="3">
    <source>
        <dbReference type="ARBA" id="ARBA00022692"/>
    </source>
</evidence>
<feature type="transmembrane region" description="Helical" evidence="8">
    <location>
        <begin position="637"/>
        <end position="660"/>
    </location>
</feature>
<dbReference type="PANTHER" id="PTHR31145:SF2">
    <property type="entry name" value="FLAVIN CARRIER PROTEIN 2"/>
    <property type="match status" value="1"/>
</dbReference>
<feature type="region of interest" description="Disordered" evidence="7">
    <location>
        <begin position="712"/>
        <end position="819"/>
    </location>
</feature>
<dbReference type="OMA" id="WEYTERD"/>
<dbReference type="InterPro" id="IPR032800">
    <property type="entry name" value="TRP_N"/>
</dbReference>
<dbReference type="STRING" id="1076935.U4LS60"/>
<feature type="transmembrane region" description="Helical" evidence="8">
    <location>
        <begin position="360"/>
        <end position="384"/>
    </location>
</feature>
<name>U4LS60_PYROM</name>
<gene>
    <name evidence="11" type="ORF">PCON_03626</name>
</gene>
<dbReference type="InterPro" id="IPR010308">
    <property type="entry name" value="TRP_C"/>
</dbReference>
<evidence type="ECO:0000259" key="10">
    <source>
        <dbReference type="SMART" id="SM01320"/>
    </source>
</evidence>
<evidence type="ECO:0000256" key="6">
    <source>
        <dbReference type="ARBA" id="ARBA00023136"/>
    </source>
</evidence>
<feature type="transmembrane region" description="Helical" evidence="8">
    <location>
        <begin position="439"/>
        <end position="460"/>
    </location>
</feature>
<dbReference type="Pfam" id="PF06011">
    <property type="entry name" value="TRP"/>
    <property type="match status" value="2"/>
</dbReference>
<feature type="signal peptide" evidence="9">
    <location>
        <begin position="1"/>
        <end position="27"/>
    </location>
</feature>
<feature type="transmembrane region" description="Helical" evidence="8">
    <location>
        <begin position="567"/>
        <end position="589"/>
    </location>
</feature>
<sequence length="819" mass="87896">MKIPILTSISSSCLAISLLSLLTTVDASSRILRSTSLSTCQDLHGITAKLFNVSFTPDDGQLKIRINGASQVVGEVKARVTVLAYGFKVISQEIDPCNTPGLQTMCPMSLQDLDLNFQQTIAKDTVDRIPSIAYQIPNLDGVARLEVINKTNSVVACVEAPLSNGQTVLHPAVGWTSALIFLFILFISIILSGRGYPGIAAHLGAHAAVLFSYFQSVGMIAMISVPLPPLVSAWTGNFVWTLGIVRVDFWQKVLHWYIQATGGTPQSLFKKQEVVSVQIAKRGLEVAELVRRYAEGDYTLSRAAAYGFDPIYDSIPEPSHRLFKRTNRDATLDASSSTGIIKVTGIARMAYLAKIESTNIFMTGLSFFVALLFATVVIVVGFRLCLGGKGRDGNWMELKRNWRVVLKGAVLKLFWMALPMIVLLAPYELSHVTSPATATLAVFFLLSSLGLIFLATFRILRLPTSQLILDPEVWAKYGGVYGIFLSPASEPDRSKASDALRNSEVAGFNAAAGNEKPRSHHRLSKSPTPSSSPITKLRGPSFLLLLLPFLLLKPLFIAVLQSHGLTLVILLLLLDFFFLLSVGIIKPFLDRRISMLVITIATIGVVNAILSLFWGLGSSGDGGAGAGGAKVPDYVRGVAGVVFVIVNVVWLVVGLVMGVVAGVRGVLRRRGEGEKGGNATGMRDLEEDAVEGGSGRSEAAVGIGAHMAGAHAGGNVEGYTEGTGSQGTEGYPRQQRLDTLEEERRYSSPESEMGDASLRPYHGRFVAPSAQEGGYTAYNPGLQQQGGLGGKSGQGGYDGYSGQPAQPRSNWNVGAGYDR</sequence>
<evidence type="ECO:0000313" key="12">
    <source>
        <dbReference type="Proteomes" id="UP000018144"/>
    </source>
</evidence>
<feature type="transmembrane region" description="Helical" evidence="8">
    <location>
        <begin position="404"/>
        <end position="427"/>
    </location>
</feature>
<accession>U4LS60</accession>
<protein>
    <submittedName>
        <fullName evidence="11">Similar to Flavin carrier protein 2 acc. no. P39719</fullName>
    </submittedName>
</protein>
<evidence type="ECO:0000256" key="4">
    <source>
        <dbReference type="ARBA" id="ARBA00022729"/>
    </source>
</evidence>
<dbReference type="InterPro" id="IPR040241">
    <property type="entry name" value="TRP_Flc/Pkd2-like"/>
</dbReference>
<feature type="chain" id="PRO_5004651612" evidence="9">
    <location>
        <begin position="28"/>
        <end position="819"/>
    </location>
</feature>